<organism evidence="1">
    <name type="scientific">marine metagenome</name>
    <dbReference type="NCBI Taxonomy" id="408172"/>
    <lineage>
        <taxon>unclassified sequences</taxon>
        <taxon>metagenomes</taxon>
        <taxon>ecological metagenomes</taxon>
    </lineage>
</organism>
<evidence type="ECO:0000313" key="1">
    <source>
        <dbReference type="EMBL" id="SVC82777.1"/>
    </source>
</evidence>
<reference evidence="1" key="1">
    <citation type="submission" date="2018-05" db="EMBL/GenBank/DDBJ databases">
        <authorList>
            <person name="Lanie J.A."/>
            <person name="Ng W.-L."/>
            <person name="Kazmierczak K.M."/>
            <person name="Andrzejewski T.M."/>
            <person name="Davidsen T.M."/>
            <person name="Wayne K.J."/>
            <person name="Tettelin H."/>
            <person name="Glass J.I."/>
            <person name="Rusch D."/>
            <person name="Podicherti R."/>
            <person name="Tsui H.-C.T."/>
            <person name="Winkler M.E."/>
        </authorList>
    </citation>
    <scope>NUCLEOTIDE SEQUENCE</scope>
</reference>
<name>A0A382QCK8_9ZZZZ</name>
<accession>A0A382QCK8</accession>
<protein>
    <submittedName>
        <fullName evidence="1">Uncharacterized protein</fullName>
    </submittedName>
</protein>
<sequence>MDVRWFARMTVAMLVRPWLWAVAVRQLGRLAGRGWWRRPPFLPVPARAYV</sequence>
<dbReference type="EMBL" id="UINC01113280">
    <property type="protein sequence ID" value="SVC82777.1"/>
    <property type="molecule type" value="Genomic_DNA"/>
</dbReference>
<proteinExistence type="predicted"/>
<dbReference type="AlphaFoldDB" id="A0A382QCK8"/>
<feature type="non-terminal residue" evidence="1">
    <location>
        <position position="50"/>
    </location>
</feature>
<gene>
    <name evidence="1" type="ORF">METZ01_LOCUS335631</name>
</gene>